<feature type="region of interest" description="Disordered" evidence="1">
    <location>
        <begin position="1"/>
        <end position="50"/>
    </location>
</feature>
<feature type="compositionally biased region" description="Basic and acidic residues" evidence="1">
    <location>
        <begin position="27"/>
        <end position="45"/>
    </location>
</feature>
<name>A0A6S7GD06_PARCT</name>
<dbReference type="AlphaFoldDB" id="A0A6S7GD06"/>
<accession>A0A6S7GD06</accession>
<gene>
    <name evidence="2" type="ORF">PACLA_8A077498</name>
</gene>
<comment type="caution">
    <text evidence="2">The sequence shown here is derived from an EMBL/GenBank/DDBJ whole genome shotgun (WGS) entry which is preliminary data.</text>
</comment>
<organism evidence="2 3">
    <name type="scientific">Paramuricea clavata</name>
    <name type="common">Red gorgonian</name>
    <name type="synonym">Violescent sea-whip</name>
    <dbReference type="NCBI Taxonomy" id="317549"/>
    <lineage>
        <taxon>Eukaryota</taxon>
        <taxon>Metazoa</taxon>
        <taxon>Cnidaria</taxon>
        <taxon>Anthozoa</taxon>
        <taxon>Octocorallia</taxon>
        <taxon>Malacalcyonacea</taxon>
        <taxon>Plexauridae</taxon>
        <taxon>Paramuricea</taxon>
    </lineage>
</organism>
<dbReference type="Proteomes" id="UP001152795">
    <property type="component" value="Unassembled WGS sequence"/>
</dbReference>
<proteinExistence type="predicted"/>
<sequence>MASKRGFQLSTGDTPGKPKRKLPSFEGKSRKSLFSDKKQAEECKKSSKPLPWSREETSMLVQYVCLFWKDAWNDKWPTTKDERFWDGCATAVNNACNVQRTGTSCRARVLKSLAKDYKTLSIAEEEFDIQYVLHSTPSTNFVPSSPGDISNFNNHLSPIFKESPCRKKSDSVLEKQSVGDTVQDFITDFKSVMSQRLREQVLNYLYKLLVIEHGGMSLFQFVNADFLGKSLKAMKTLFEDGKRNLFYSMAKCFERHSDHDDGEKLGTRMPLNRMPFGLIDYNLRFFAADSSQKLFIEDHYVQWLATMFAHFGHRWMCLHRGPYWQYEVREDECSTSGIEESKPSQGNIIQDALKLSGIDISSTDYDIVGNEQVEENNTQETEHEQIMATTTLGISESEKEFNRSKSEIIDQPVFPVLLPSHETCNNEMPDALSNQNSMEDYYENNTQETEHEQVMATTRLGISESEKEFNVSESEIVERHVFSLWLPSHETCNNEMPDALSNQDSMEDYHGIKPNVKKQTNVNPWKFNTLKSKVNVASVGVRTIQMHVANTNFTKTVDVQVEALKQVKKNHPSGRWWIKADACDVRSGLRESVKGKWSGDEDLGTGELQKLYKEYNERCKSVQQMNVLSQGFDKLKLAFQSDLHFLDIHGTLAKEVYEKAVDVPGKKQSTMMELAWSLTGFETLTKQANEFVNELSSFTLDMCNGQRGFTTDGEFNSLRTQGRNRPISIVEVIKEARRLVKSIKAEDIQKMFTLDQNGQPLKHHCAIPICDLNWLQEFMTSSKLTLAQACYILRWTLFPFQHNPCPWVKGRGETTVEVLRSILVTYVFRMEVNKLKDMPEDPADFTCNLYQPELDDEGLEFVHHREDHNHLLKRIISCLREGLIPGVDTRYLRDALHDPSTGLSMNLNREKQAISSGL</sequence>
<keyword evidence="3" id="KW-1185">Reference proteome</keyword>
<evidence type="ECO:0000313" key="3">
    <source>
        <dbReference type="Proteomes" id="UP001152795"/>
    </source>
</evidence>
<evidence type="ECO:0000313" key="2">
    <source>
        <dbReference type="EMBL" id="CAB3991294.1"/>
    </source>
</evidence>
<protein>
    <submittedName>
        <fullName evidence="2">Uncharacterized protein</fullName>
    </submittedName>
</protein>
<reference evidence="2" key="1">
    <citation type="submission" date="2020-04" db="EMBL/GenBank/DDBJ databases">
        <authorList>
            <person name="Alioto T."/>
            <person name="Alioto T."/>
            <person name="Gomez Garrido J."/>
        </authorList>
    </citation>
    <scope>NUCLEOTIDE SEQUENCE</scope>
    <source>
        <strain evidence="2">A484AB</strain>
    </source>
</reference>
<dbReference type="EMBL" id="CACRXK020001821">
    <property type="protein sequence ID" value="CAB3991294.1"/>
    <property type="molecule type" value="Genomic_DNA"/>
</dbReference>
<evidence type="ECO:0000256" key="1">
    <source>
        <dbReference type="SAM" id="MobiDB-lite"/>
    </source>
</evidence>